<protein>
    <recommendedName>
        <fullName evidence="2">Peptide N-acetyl-beta-D-glucosaminyl asparaginase amidase A N-terminal domain-containing protein</fullName>
    </recommendedName>
</protein>
<feature type="signal peptide" evidence="1">
    <location>
        <begin position="1"/>
        <end position="18"/>
    </location>
</feature>
<feature type="chain" id="PRO_5042977647" description="Peptide N-acetyl-beta-D-glucosaminyl asparaginase amidase A N-terminal domain-containing protein" evidence="1">
    <location>
        <begin position="19"/>
        <end position="581"/>
    </location>
</feature>
<comment type="caution">
    <text evidence="3">The sequence shown here is derived from an EMBL/GenBank/DDBJ whole genome shotgun (WGS) entry which is preliminary data.</text>
</comment>
<proteinExistence type="predicted"/>
<feature type="domain" description="Peptide N-acetyl-beta-D-glucosaminyl asparaginase amidase A N-terminal" evidence="2">
    <location>
        <begin position="48"/>
        <end position="378"/>
    </location>
</feature>
<evidence type="ECO:0000259" key="2">
    <source>
        <dbReference type="Pfam" id="PF12222"/>
    </source>
</evidence>
<dbReference type="EMBL" id="JAYMYQ010000007">
    <property type="protein sequence ID" value="KAK7320578.1"/>
    <property type="molecule type" value="Genomic_DNA"/>
</dbReference>
<dbReference type="Proteomes" id="UP001367508">
    <property type="component" value="Unassembled WGS sequence"/>
</dbReference>
<dbReference type="InterPro" id="IPR056948">
    <property type="entry name" value="PNGaseA_N"/>
</dbReference>
<evidence type="ECO:0000313" key="4">
    <source>
        <dbReference type="Proteomes" id="UP001367508"/>
    </source>
</evidence>
<sequence>MTTFLCILLLLFTPLSHSNPERFIRPLRSGHHDEYFEVSYPPLSHEPTPSCSHRIIHHSFAHTIDSPPFTTPYMPPPRCPSPWSRVVLHFHARCKGEQYDRIAAIWLGGAELFRTSTAEPTESGIFWTVRKDVTKYSFLLSRSDLDLTMMLENVVNNEFTGVYHVTVTLLYYNEFAVKVPFVPCPETLRSRSLSQESSRLRGFGDMNETPADLIIPISDDGKRGFWFKLEEERDLGSRKIRIPQNTYRAVLELYVSFHGNDEFWYSNPPNSYITSNGLTTGRGNGAYREVYVTIDGQVVGWEIPFPVIFAGGMNPLFWEPMVAIGAFNLPSYDIDLTPFLGKILDGEEHVFGIGVVKGISYWLVNANLHLWVDRESSLVHASPVAHHSPETSVERQEEFIGLDGAFQVDAEKETRAVGWVITSAGNISTTVSQGFSFTNFIKFQHNGTSKMVKQKFKAKKKVKVIDARGESIIRLKVKRRYPLRVITSTKPFQDGISRLVTDFSHSLREKYIRGCFVNSISNDQNSKGWMEVKGQSVVSGQASTSQNYSYADRFNCYARNVAATNGRVVADNSTFVCENSL</sequence>
<evidence type="ECO:0000313" key="3">
    <source>
        <dbReference type="EMBL" id="KAK7320578.1"/>
    </source>
</evidence>
<name>A0AAN9KQU2_CANGL</name>
<organism evidence="3 4">
    <name type="scientific">Canavalia gladiata</name>
    <name type="common">Sword bean</name>
    <name type="synonym">Dolichos gladiatus</name>
    <dbReference type="NCBI Taxonomy" id="3824"/>
    <lineage>
        <taxon>Eukaryota</taxon>
        <taxon>Viridiplantae</taxon>
        <taxon>Streptophyta</taxon>
        <taxon>Embryophyta</taxon>
        <taxon>Tracheophyta</taxon>
        <taxon>Spermatophyta</taxon>
        <taxon>Magnoliopsida</taxon>
        <taxon>eudicotyledons</taxon>
        <taxon>Gunneridae</taxon>
        <taxon>Pentapetalae</taxon>
        <taxon>rosids</taxon>
        <taxon>fabids</taxon>
        <taxon>Fabales</taxon>
        <taxon>Fabaceae</taxon>
        <taxon>Papilionoideae</taxon>
        <taxon>50 kb inversion clade</taxon>
        <taxon>NPAAA clade</taxon>
        <taxon>indigoferoid/millettioid clade</taxon>
        <taxon>Phaseoleae</taxon>
        <taxon>Canavalia</taxon>
    </lineage>
</organism>
<keyword evidence="1" id="KW-0732">Signal</keyword>
<reference evidence="3 4" key="1">
    <citation type="submission" date="2024-01" db="EMBL/GenBank/DDBJ databases">
        <title>The genomes of 5 underutilized Papilionoideae crops provide insights into root nodulation and disease resistanc.</title>
        <authorList>
            <person name="Jiang F."/>
        </authorList>
    </citation>
    <scope>NUCLEOTIDE SEQUENCE [LARGE SCALE GENOMIC DNA]</scope>
    <source>
        <strain evidence="3">LVBAO_FW01</strain>
        <tissue evidence="3">Leaves</tissue>
    </source>
</reference>
<keyword evidence="4" id="KW-1185">Reference proteome</keyword>
<dbReference type="Pfam" id="PF12222">
    <property type="entry name" value="PNGaseA"/>
    <property type="match status" value="1"/>
</dbReference>
<gene>
    <name evidence="3" type="ORF">VNO77_30193</name>
</gene>
<dbReference type="InterPro" id="IPR021102">
    <property type="entry name" value="PNGase_A"/>
</dbReference>
<dbReference type="AlphaFoldDB" id="A0AAN9KQU2"/>
<accession>A0AAN9KQU2</accession>
<evidence type="ECO:0000256" key="1">
    <source>
        <dbReference type="SAM" id="SignalP"/>
    </source>
</evidence>
<dbReference type="PANTHER" id="PTHR31104">
    <property type="entry name" value="PEPTIDE-N4-(N-ACETYL-BETA-GLUCOSAMINYL)ASPARAGINE AMIDASE A PROTEIN"/>
    <property type="match status" value="1"/>
</dbReference>
<dbReference type="Pfam" id="PF25156">
    <property type="entry name" value="PNGase_A_C"/>
    <property type="match status" value="1"/>
</dbReference>